<name>A0A151NZS9_ALLMI</name>
<reference evidence="1 2" key="1">
    <citation type="journal article" date="2012" name="Genome Biol.">
        <title>Sequencing three crocodilian genomes to illuminate the evolution of archosaurs and amniotes.</title>
        <authorList>
            <person name="St John J.A."/>
            <person name="Braun E.L."/>
            <person name="Isberg S.R."/>
            <person name="Miles L.G."/>
            <person name="Chong A.Y."/>
            <person name="Gongora J."/>
            <person name="Dalzell P."/>
            <person name="Moran C."/>
            <person name="Bed'hom B."/>
            <person name="Abzhanov A."/>
            <person name="Burgess S.C."/>
            <person name="Cooksey A.M."/>
            <person name="Castoe T.A."/>
            <person name="Crawford N.G."/>
            <person name="Densmore L.D."/>
            <person name="Drew J.C."/>
            <person name="Edwards S.V."/>
            <person name="Faircloth B.C."/>
            <person name="Fujita M.K."/>
            <person name="Greenwold M.J."/>
            <person name="Hoffmann F.G."/>
            <person name="Howard J.M."/>
            <person name="Iguchi T."/>
            <person name="Janes D.E."/>
            <person name="Khan S.Y."/>
            <person name="Kohno S."/>
            <person name="de Koning A.J."/>
            <person name="Lance S.L."/>
            <person name="McCarthy F.M."/>
            <person name="McCormack J.E."/>
            <person name="Merchant M.E."/>
            <person name="Peterson D.G."/>
            <person name="Pollock D.D."/>
            <person name="Pourmand N."/>
            <person name="Raney B.J."/>
            <person name="Roessler K.A."/>
            <person name="Sanford J.R."/>
            <person name="Sawyer R.H."/>
            <person name="Schmidt C.J."/>
            <person name="Triplett E.W."/>
            <person name="Tuberville T.D."/>
            <person name="Venegas-Anaya M."/>
            <person name="Howard J.T."/>
            <person name="Jarvis E.D."/>
            <person name="Guillette L.J.Jr."/>
            <person name="Glenn T.C."/>
            <person name="Green R.E."/>
            <person name="Ray D.A."/>
        </authorList>
    </citation>
    <scope>NUCLEOTIDE SEQUENCE [LARGE SCALE GENOMIC DNA]</scope>
    <source>
        <strain evidence="1">KSC_2009_1</strain>
    </source>
</reference>
<evidence type="ECO:0000313" key="1">
    <source>
        <dbReference type="EMBL" id="KYO42391.1"/>
    </source>
</evidence>
<dbReference type="EMBL" id="AKHW03001467">
    <property type="protein sequence ID" value="KYO42391.1"/>
    <property type="molecule type" value="Genomic_DNA"/>
</dbReference>
<accession>A0A151NZS9</accession>
<organism evidence="1 2">
    <name type="scientific">Alligator mississippiensis</name>
    <name type="common">American alligator</name>
    <dbReference type="NCBI Taxonomy" id="8496"/>
    <lineage>
        <taxon>Eukaryota</taxon>
        <taxon>Metazoa</taxon>
        <taxon>Chordata</taxon>
        <taxon>Craniata</taxon>
        <taxon>Vertebrata</taxon>
        <taxon>Euteleostomi</taxon>
        <taxon>Archelosauria</taxon>
        <taxon>Archosauria</taxon>
        <taxon>Crocodylia</taxon>
        <taxon>Alligatoridae</taxon>
        <taxon>Alligatorinae</taxon>
        <taxon>Alligator</taxon>
    </lineage>
</organism>
<keyword evidence="2" id="KW-1185">Reference proteome</keyword>
<sequence length="92" mass="10587">MGDVCKWPDKKLYLSFALRAGFCLLQGRLQSFSQQSDRGNCRRSWLKEKACTEQPKYPSTMSPSTVGAYRERDSRLRKLHVVHHKTPASEEA</sequence>
<protein>
    <submittedName>
        <fullName evidence="1">Uncharacterized protein</fullName>
    </submittedName>
</protein>
<evidence type="ECO:0000313" key="2">
    <source>
        <dbReference type="Proteomes" id="UP000050525"/>
    </source>
</evidence>
<proteinExistence type="predicted"/>
<gene>
    <name evidence="1" type="ORF">Y1Q_0022240</name>
</gene>
<dbReference type="AlphaFoldDB" id="A0A151NZS9"/>
<comment type="caution">
    <text evidence="1">The sequence shown here is derived from an EMBL/GenBank/DDBJ whole genome shotgun (WGS) entry which is preliminary data.</text>
</comment>
<dbReference type="Proteomes" id="UP000050525">
    <property type="component" value="Unassembled WGS sequence"/>
</dbReference>